<dbReference type="GO" id="GO:0005524">
    <property type="term" value="F:ATP binding"/>
    <property type="evidence" value="ECO:0007669"/>
    <property type="project" value="InterPro"/>
</dbReference>
<dbReference type="GO" id="GO:0000155">
    <property type="term" value="F:phosphorelay sensor kinase activity"/>
    <property type="evidence" value="ECO:0007669"/>
    <property type="project" value="InterPro"/>
</dbReference>
<dbReference type="InterPro" id="IPR011104">
    <property type="entry name" value="Hpr_kin/Pase_C"/>
</dbReference>
<dbReference type="GO" id="GO:0006109">
    <property type="term" value="P:regulation of carbohydrate metabolic process"/>
    <property type="evidence" value="ECO:0007669"/>
    <property type="project" value="InterPro"/>
</dbReference>
<dbReference type="SUPFAM" id="SSF53795">
    <property type="entry name" value="PEP carboxykinase-like"/>
    <property type="match status" value="1"/>
</dbReference>
<evidence type="ECO:0000313" key="2">
    <source>
        <dbReference type="EMBL" id="GAN77978.1"/>
    </source>
</evidence>
<keyword evidence="2" id="KW-0418">Kinase</keyword>
<dbReference type="Proteomes" id="UP000032680">
    <property type="component" value="Unassembled WGS sequence"/>
</dbReference>
<dbReference type="OrthoDB" id="8326226at2"/>
<evidence type="ECO:0000313" key="3">
    <source>
        <dbReference type="Proteomes" id="UP000032680"/>
    </source>
</evidence>
<gene>
    <name evidence="2" type="ORF">Asru_0549_07</name>
</gene>
<feature type="domain" description="HPr kinase/phosphorylase C-terminal" evidence="1">
    <location>
        <begin position="2"/>
        <end position="73"/>
    </location>
</feature>
<keyword evidence="2" id="KW-0808">Transferase</keyword>
<name>A0A0D6P9U5_9PROT</name>
<sequence>MQMHGSCAARGNAGVLLTGPPGAGKSSLVLQLLRHGFRLVADDRVDIEAGIARPPADLAGLLEVRGLGIVRLDHLSAAHLRLLVRLTDGAPARLPAPARDTALNLPVVELNPGWPGAPDRIALALDCALGAVPMLAGAFAA</sequence>
<comment type="caution">
    <text evidence="2">The sequence shown here is derived from an EMBL/GenBank/DDBJ whole genome shotgun (WGS) entry which is preliminary data.</text>
</comment>
<dbReference type="Pfam" id="PF07475">
    <property type="entry name" value="Hpr_kinase_C"/>
    <property type="match status" value="1"/>
</dbReference>
<dbReference type="InterPro" id="IPR027417">
    <property type="entry name" value="P-loop_NTPase"/>
</dbReference>
<evidence type="ECO:0000259" key="1">
    <source>
        <dbReference type="Pfam" id="PF07475"/>
    </source>
</evidence>
<dbReference type="EMBL" id="BANB01000549">
    <property type="protein sequence ID" value="GAN77978.1"/>
    <property type="molecule type" value="Genomic_DNA"/>
</dbReference>
<keyword evidence="3" id="KW-1185">Reference proteome</keyword>
<protein>
    <submittedName>
        <fullName evidence="2">Catabolite repression sensor HPr kinase</fullName>
    </submittedName>
</protein>
<reference evidence="2 3" key="1">
    <citation type="submission" date="2012-11" db="EMBL/GenBank/DDBJ databases">
        <title>Whole genome sequence of Acidisphaera rubrifaciens HS-AP3.</title>
        <authorList>
            <person name="Azuma Y."/>
            <person name="Higashiura N."/>
            <person name="Hirakawa H."/>
            <person name="Matsushita K."/>
        </authorList>
    </citation>
    <scope>NUCLEOTIDE SEQUENCE [LARGE SCALE GENOMIC DNA]</scope>
    <source>
        <strain evidence="2 3">HS-AP3</strain>
    </source>
</reference>
<accession>A0A0D6P9U5</accession>
<organism evidence="2 3">
    <name type="scientific">Acidisphaera rubrifaciens HS-AP3</name>
    <dbReference type="NCBI Taxonomy" id="1231350"/>
    <lineage>
        <taxon>Bacteria</taxon>
        <taxon>Pseudomonadati</taxon>
        <taxon>Pseudomonadota</taxon>
        <taxon>Alphaproteobacteria</taxon>
        <taxon>Acetobacterales</taxon>
        <taxon>Acetobacteraceae</taxon>
        <taxon>Acidisphaera</taxon>
    </lineage>
</organism>
<proteinExistence type="predicted"/>
<dbReference type="Gene3D" id="3.40.50.300">
    <property type="entry name" value="P-loop containing nucleotide triphosphate hydrolases"/>
    <property type="match status" value="1"/>
</dbReference>
<dbReference type="AlphaFoldDB" id="A0A0D6P9U5"/>
<dbReference type="CDD" id="cd01918">
    <property type="entry name" value="HprK_C"/>
    <property type="match status" value="1"/>
</dbReference>